<feature type="binding site" evidence="2">
    <location>
        <position position="116"/>
    </location>
    <ligand>
        <name>Mg(2+)</name>
        <dbReference type="ChEBI" id="CHEBI:18420"/>
    </ligand>
</feature>
<feature type="binding site" evidence="2">
    <location>
        <begin position="13"/>
        <end position="18"/>
    </location>
    <ligand>
        <name>ATP</name>
        <dbReference type="ChEBI" id="CHEBI:30616"/>
    </ligand>
</feature>
<dbReference type="Pfam" id="PF13500">
    <property type="entry name" value="AAA_26"/>
    <property type="match status" value="1"/>
</dbReference>
<dbReference type="GO" id="GO:0005829">
    <property type="term" value="C:cytosol"/>
    <property type="evidence" value="ECO:0007669"/>
    <property type="project" value="TreeGrafter"/>
</dbReference>
<comment type="caution">
    <text evidence="2">Lacks conserved residue(s) required for the propagation of feature annotation.</text>
</comment>
<organism evidence="3 4">
    <name type="scientific">Hydrogenimonas thermophila</name>
    <dbReference type="NCBI Taxonomy" id="223786"/>
    <lineage>
        <taxon>Bacteria</taxon>
        <taxon>Pseudomonadati</taxon>
        <taxon>Campylobacterota</taxon>
        <taxon>Epsilonproteobacteria</taxon>
        <taxon>Campylobacterales</taxon>
        <taxon>Hydrogenimonadaceae</taxon>
        <taxon>Hydrogenimonas</taxon>
    </lineage>
</organism>
<comment type="cofactor">
    <cofactor evidence="2">
        <name>Mg(2+)</name>
        <dbReference type="ChEBI" id="CHEBI:18420"/>
    </cofactor>
</comment>
<evidence type="ECO:0000313" key="3">
    <source>
        <dbReference type="EMBL" id="SFP40945.1"/>
    </source>
</evidence>
<dbReference type="PANTHER" id="PTHR43210">
    <property type="entry name" value="DETHIOBIOTIN SYNTHETASE"/>
    <property type="match status" value="1"/>
</dbReference>
<keyword evidence="2" id="KW-0547">Nucleotide-binding</keyword>
<feature type="binding site" evidence="2">
    <location>
        <position position="17"/>
    </location>
    <ligand>
        <name>Mg(2+)</name>
        <dbReference type="ChEBI" id="CHEBI:18420"/>
    </ligand>
</feature>
<dbReference type="Proteomes" id="UP000199227">
    <property type="component" value="Unassembled WGS sequence"/>
</dbReference>
<dbReference type="Gene3D" id="3.40.50.300">
    <property type="entry name" value="P-loop containing nucleotide triphosphate hydrolases"/>
    <property type="match status" value="1"/>
</dbReference>
<keyword evidence="2" id="KW-0963">Cytoplasm</keyword>
<dbReference type="GO" id="GO:0004141">
    <property type="term" value="F:dethiobiotin synthase activity"/>
    <property type="evidence" value="ECO:0007669"/>
    <property type="project" value="UniProtKB-UniRule"/>
</dbReference>
<sequence length="219" mass="24430">MTIKIFVTATNTNIGKTHTTIALMKEAAKQGLRPAAFKPIETGVLNGKPDDGTILLKTIQELNPLANELTINDVVPIQFELPAAPYVAKGNKTISFDLIKEKLKKIEKVCDILFIEGAGGLLVPIEDNLFMIDLPAIFKVDRTLLISPSRLGSINDTLLSMEALTRRKIDFDLAINLYEDYESFEEVTLPYYKKAGESFYLLPRDLSKLISTFSNLHLQ</sequence>
<keyword evidence="2" id="KW-0460">Magnesium</keyword>
<dbReference type="UniPathway" id="UPA00078">
    <property type="reaction ID" value="UER00161"/>
</dbReference>
<dbReference type="CDD" id="cd03109">
    <property type="entry name" value="DTBS"/>
    <property type="match status" value="1"/>
</dbReference>
<evidence type="ECO:0000256" key="1">
    <source>
        <dbReference type="ARBA" id="ARBA00022756"/>
    </source>
</evidence>
<dbReference type="GO" id="GO:0005524">
    <property type="term" value="F:ATP binding"/>
    <property type="evidence" value="ECO:0007669"/>
    <property type="project" value="UniProtKB-UniRule"/>
</dbReference>
<dbReference type="EC" id="6.3.3.3" evidence="2"/>
<keyword evidence="2" id="KW-0479">Metal-binding</keyword>
<accession>A0A1I5Q3X7</accession>
<dbReference type="EMBL" id="FOXB01000018">
    <property type="protein sequence ID" value="SFP40945.1"/>
    <property type="molecule type" value="Genomic_DNA"/>
</dbReference>
<dbReference type="SUPFAM" id="SSF52540">
    <property type="entry name" value="P-loop containing nucleoside triphosphate hydrolases"/>
    <property type="match status" value="1"/>
</dbReference>
<dbReference type="AlphaFoldDB" id="A0A1I5Q3X7"/>
<comment type="catalytic activity">
    <reaction evidence="2">
        <text>(7R,8S)-7,8-diammoniononanoate + CO2 + ATP = (4R,5S)-dethiobiotin + ADP + phosphate + 3 H(+)</text>
        <dbReference type="Rhea" id="RHEA:15805"/>
        <dbReference type="ChEBI" id="CHEBI:15378"/>
        <dbReference type="ChEBI" id="CHEBI:16526"/>
        <dbReference type="ChEBI" id="CHEBI:30616"/>
        <dbReference type="ChEBI" id="CHEBI:43474"/>
        <dbReference type="ChEBI" id="CHEBI:149469"/>
        <dbReference type="ChEBI" id="CHEBI:149473"/>
        <dbReference type="ChEBI" id="CHEBI:456216"/>
        <dbReference type="EC" id="6.3.3.3"/>
    </reaction>
</comment>
<protein>
    <recommendedName>
        <fullName evidence="2">ATP-dependent dethiobiotin synthetase BioD</fullName>
        <ecNumber evidence="2">6.3.3.3</ecNumber>
    </recommendedName>
    <alternativeName>
        <fullName evidence="2">DTB synthetase</fullName>
        <shortName evidence="2">DTBS</shortName>
    </alternativeName>
    <alternativeName>
        <fullName evidence="2">Dethiobiotin synthase</fullName>
    </alternativeName>
</protein>
<dbReference type="OrthoDB" id="9802097at2"/>
<dbReference type="RefSeq" id="WP_092912472.1">
    <property type="nucleotide sequence ID" value="NZ_FOXB01000018.1"/>
</dbReference>
<evidence type="ECO:0000313" key="4">
    <source>
        <dbReference type="Proteomes" id="UP000199227"/>
    </source>
</evidence>
<dbReference type="GO" id="GO:0000287">
    <property type="term" value="F:magnesium ion binding"/>
    <property type="evidence" value="ECO:0007669"/>
    <property type="project" value="UniProtKB-UniRule"/>
</dbReference>
<comment type="subunit">
    <text evidence="2">Homodimer.</text>
</comment>
<name>A0A1I5Q3X7_9BACT</name>
<dbReference type="STRING" id="223786.SAMN05216234_11828"/>
<dbReference type="PANTHER" id="PTHR43210:SF5">
    <property type="entry name" value="DETHIOBIOTIN SYNTHETASE"/>
    <property type="match status" value="1"/>
</dbReference>
<feature type="active site" evidence="2">
    <location>
        <position position="38"/>
    </location>
</feature>
<comment type="similarity">
    <text evidence="2">Belongs to the dethiobiotin synthetase family.</text>
</comment>
<proteinExistence type="inferred from homology"/>
<dbReference type="HAMAP" id="MF_00336">
    <property type="entry name" value="BioD"/>
    <property type="match status" value="1"/>
</dbReference>
<keyword evidence="2" id="KW-0067">ATP-binding</keyword>
<comment type="function">
    <text evidence="2">Catalyzes a mechanistically unusual reaction, the ATP-dependent insertion of CO2 between the N7 and N8 nitrogen atoms of 7,8-diaminopelargonic acid (DAPA, also called 7,8-diammoniononanoate) to form a ureido ring.</text>
</comment>
<comment type="subcellular location">
    <subcellularLocation>
        <location evidence="2">Cytoplasm</location>
    </subcellularLocation>
</comment>
<feature type="binding site" evidence="2">
    <location>
        <position position="42"/>
    </location>
    <ligand>
        <name>substrate</name>
    </ligand>
</feature>
<evidence type="ECO:0000256" key="2">
    <source>
        <dbReference type="HAMAP-Rule" id="MF_00336"/>
    </source>
</evidence>
<feature type="binding site" evidence="2">
    <location>
        <begin position="116"/>
        <end position="119"/>
    </location>
    <ligand>
        <name>ATP</name>
        <dbReference type="ChEBI" id="CHEBI:30616"/>
    </ligand>
</feature>
<keyword evidence="4" id="KW-1185">Reference proteome</keyword>
<keyword evidence="1 2" id="KW-0093">Biotin biosynthesis</keyword>
<dbReference type="InterPro" id="IPR004472">
    <property type="entry name" value="DTB_synth_BioD"/>
</dbReference>
<reference evidence="3 4" key="1">
    <citation type="submission" date="2016-10" db="EMBL/GenBank/DDBJ databases">
        <authorList>
            <person name="de Groot N.N."/>
        </authorList>
    </citation>
    <scope>NUCLEOTIDE SEQUENCE [LARGE SCALE GENOMIC DNA]</scope>
    <source>
        <strain evidence="3 4">EP1-55-1</strain>
    </source>
</reference>
<comment type="pathway">
    <text evidence="2">Cofactor biosynthesis; biotin biosynthesis; biotin from 7,8-diaminononanoate: step 1/2.</text>
</comment>
<dbReference type="GO" id="GO:0009102">
    <property type="term" value="P:biotin biosynthetic process"/>
    <property type="evidence" value="ECO:0007669"/>
    <property type="project" value="UniProtKB-UniRule"/>
</dbReference>
<gene>
    <name evidence="2" type="primary">bioD</name>
    <name evidence="3" type="ORF">SAMN05216234_11828</name>
</gene>
<keyword evidence="2" id="KW-0436">Ligase</keyword>
<dbReference type="InterPro" id="IPR027417">
    <property type="entry name" value="P-loop_NTPase"/>
</dbReference>
<dbReference type="NCBIfam" id="TIGR00347">
    <property type="entry name" value="bioD"/>
    <property type="match status" value="1"/>
</dbReference>